<dbReference type="Proteomes" id="UP000249402">
    <property type="component" value="Unassembled WGS sequence"/>
</dbReference>
<dbReference type="OrthoDB" id="4499271at2759"/>
<reference evidence="1 2" key="1">
    <citation type="submission" date="2018-02" db="EMBL/GenBank/DDBJ databases">
        <title>The genomes of Aspergillus section Nigri reveals drivers in fungal speciation.</title>
        <authorList>
            <consortium name="DOE Joint Genome Institute"/>
            <person name="Vesth T.C."/>
            <person name="Nybo J."/>
            <person name="Theobald S."/>
            <person name="Brandl J."/>
            <person name="Frisvad J.C."/>
            <person name="Nielsen K.F."/>
            <person name="Lyhne E.K."/>
            <person name="Kogle M.E."/>
            <person name="Kuo A."/>
            <person name="Riley R."/>
            <person name="Clum A."/>
            <person name="Nolan M."/>
            <person name="Lipzen A."/>
            <person name="Salamov A."/>
            <person name="Henrissat B."/>
            <person name="Wiebenga A."/>
            <person name="De vries R.P."/>
            <person name="Grigoriev I.V."/>
            <person name="Mortensen U.H."/>
            <person name="Andersen M.R."/>
            <person name="Baker S.E."/>
        </authorList>
    </citation>
    <scope>NUCLEOTIDE SEQUENCE [LARGE SCALE GENOMIC DNA]</scope>
    <source>
        <strain evidence="1 2">CBS 121593</strain>
    </source>
</reference>
<gene>
    <name evidence="1" type="ORF">BO80DRAFT_448090</name>
</gene>
<dbReference type="GeneID" id="37226511"/>
<proteinExistence type="predicted"/>
<name>A0A395GQ90_9EURO</name>
<evidence type="ECO:0000313" key="1">
    <source>
        <dbReference type="EMBL" id="RAK97681.1"/>
    </source>
</evidence>
<keyword evidence="2" id="KW-1185">Reference proteome</keyword>
<organism evidence="1 2">
    <name type="scientific">Aspergillus ibericus CBS 121593</name>
    <dbReference type="NCBI Taxonomy" id="1448316"/>
    <lineage>
        <taxon>Eukaryota</taxon>
        <taxon>Fungi</taxon>
        <taxon>Dikarya</taxon>
        <taxon>Ascomycota</taxon>
        <taxon>Pezizomycotina</taxon>
        <taxon>Eurotiomycetes</taxon>
        <taxon>Eurotiomycetidae</taxon>
        <taxon>Eurotiales</taxon>
        <taxon>Aspergillaceae</taxon>
        <taxon>Aspergillus</taxon>
        <taxon>Aspergillus subgen. Circumdati</taxon>
    </lineage>
</organism>
<dbReference type="AlphaFoldDB" id="A0A395GQ90"/>
<dbReference type="EMBL" id="KZ824460">
    <property type="protein sequence ID" value="RAK97681.1"/>
    <property type="molecule type" value="Genomic_DNA"/>
</dbReference>
<dbReference type="VEuPathDB" id="FungiDB:BO80DRAFT_448090"/>
<accession>A0A395GQ90</accession>
<evidence type="ECO:0000313" key="2">
    <source>
        <dbReference type="Proteomes" id="UP000249402"/>
    </source>
</evidence>
<sequence length="320" mass="37074">MKRGDTPLQEVSQIESKVTRVLDDASIHNCIWGEGVLLMLGVLLRIERLSWVIPDAEIDKAAEVLQKVGFQRPEESIQRAKPYRECLGDYFFLCLWNEEKEVHLFRQSRLCGTFPMPPIGPPKPGDEFFMLTSEMERIDDQLMWRDYPAEDSHPVKMPKPARFLEALVLLRVRDLVLPESRGPWKEPINMIAGQVLKPRLFKTFRCSDLLSPFDEYMKLYLEKIDVREKVTRPCQNGSYYLLHLMYARLTAMRLLPLPEAELIGRDWGEPRCDEERDVEWRCKQLGVVPGPEPYNGPARGRLMSHYAFASALSTEVHVSL</sequence>
<dbReference type="RefSeq" id="XP_025572009.1">
    <property type="nucleotide sequence ID" value="XM_025721646.1"/>
</dbReference>
<protein>
    <submittedName>
        <fullName evidence="1">Uncharacterized protein</fullName>
    </submittedName>
</protein>